<keyword evidence="3" id="KW-1185">Reference proteome</keyword>
<dbReference type="InterPro" id="IPR051606">
    <property type="entry name" value="Polyketide_Oxido-like"/>
</dbReference>
<dbReference type="RefSeq" id="WP_150203003.1">
    <property type="nucleotide sequence ID" value="NZ_CP043939.1"/>
</dbReference>
<dbReference type="GO" id="GO:0004074">
    <property type="term" value="F:biliverdin reductase [NAD(P)H] activity"/>
    <property type="evidence" value="ECO:0007669"/>
    <property type="project" value="TreeGrafter"/>
</dbReference>
<dbReference type="Pfam" id="PF13460">
    <property type="entry name" value="NAD_binding_10"/>
    <property type="match status" value="1"/>
</dbReference>
<dbReference type="Gene3D" id="3.40.50.720">
    <property type="entry name" value="NAD(P)-binding Rossmann-like Domain"/>
    <property type="match status" value="1"/>
</dbReference>
<dbReference type="Proteomes" id="UP000325295">
    <property type="component" value="Chromosome"/>
</dbReference>
<dbReference type="InterPro" id="IPR016040">
    <property type="entry name" value="NAD(P)-bd_dom"/>
</dbReference>
<evidence type="ECO:0000259" key="1">
    <source>
        <dbReference type="Pfam" id="PF13460"/>
    </source>
</evidence>
<gene>
    <name evidence="2" type="ORF">F0161_00265</name>
</gene>
<dbReference type="AlphaFoldDB" id="A0A5P1WZ71"/>
<dbReference type="InterPro" id="IPR036291">
    <property type="entry name" value="NAD(P)-bd_dom_sf"/>
</dbReference>
<dbReference type="PANTHER" id="PTHR43355:SF2">
    <property type="entry name" value="FLAVIN REDUCTASE (NADPH)"/>
    <property type="match status" value="1"/>
</dbReference>
<dbReference type="SUPFAM" id="SSF51735">
    <property type="entry name" value="NAD(P)-binding Rossmann-fold domains"/>
    <property type="match status" value="1"/>
</dbReference>
<dbReference type="GO" id="GO:0042602">
    <property type="term" value="F:riboflavin reductase (NADPH) activity"/>
    <property type="evidence" value="ECO:0007669"/>
    <property type="project" value="TreeGrafter"/>
</dbReference>
<name>A0A5P1WZ71_9LACO</name>
<dbReference type="PANTHER" id="PTHR43355">
    <property type="entry name" value="FLAVIN REDUCTASE (NADPH)"/>
    <property type="match status" value="1"/>
</dbReference>
<organism evidence="2 3">
    <name type="scientific">Paucilactobacillus nenjiangensis</name>
    <dbReference type="NCBI Taxonomy" id="1296540"/>
    <lineage>
        <taxon>Bacteria</taxon>
        <taxon>Bacillati</taxon>
        <taxon>Bacillota</taxon>
        <taxon>Bacilli</taxon>
        <taxon>Lactobacillales</taxon>
        <taxon>Lactobacillaceae</taxon>
        <taxon>Paucilactobacillus</taxon>
    </lineage>
</organism>
<protein>
    <submittedName>
        <fullName evidence="2">NAD(P)H-binding protein</fullName>
    </submittedName>
</protein>
<dbReference type="KEGG" id="lnn:F0161_00265"/>
<accession>A0A5P1WZ71</accession>
<reference evidence="2 3" key="1">
    <citation type="submission" date="2019-09" db="EMBL/GenBank/DDBJ databases">
        <title>Complete Genome Sequence of Lactobacillus nenjiangensis SH-Y15, isolated from sauerkraut.</title>
        <authorList>
            <person name="Yang H."/>
        </authorList>
    </citation>
    <scope>NUCLEOTIDE SEQUENCE [LARGE SCALE GENOMIC DNA]</scope>
    <source>
        <strain evidence="2 3">SH-Y15</strain>
    </source>
</reference>
<proteinExistence type="predicted"/>
<feature type="domain" description="NAD(P)-binding" evidence="1">
    <location>
        <begin position="8"/>
        <end position="194"/>
    </location>
</feature>
<evidence type="ECO:0000313" key="2">
    <source>
        <dbReference type="EMBL" id="QER66445.1"/>
    </source>
</evidence>
<evidence type="ECO:0000313" key="3">
    <source>
        <dbReference type="Proteomes" id="UP000325295"/>
    </source>
</evidence>
<sequence>MKKVLILGGNGRIAQFATQSLLDDSSADVTLLVRDANKVPEKLHNQVKIVVGDVSDLQFLTEAMYGIDLVYANLASNSIVPLAENVVKAIKATKVQQLIWVSTLGIYDEVPGKFGEFNNTTLGGGVKNSYLTTYADAAKLIQTSDVNYTIIRPAWLSDNTDVDYETTEADETFKGTVVSRKSVGTFIAKIIANPEPYRGRSIGVNKPNTDGDSPMKY</sequence>
<dbReference type="EMBL" id="CP043939">
    <property type="protein sequence ID" value="QER66445.1"/>
    <property type="molecule type" value="Genomic_DNA"/>
</dbReference>
<dbReference type="OrthoDB" id="9803892at2"/>